<feature type="compositionally biased region" description="Basic and acidic residues" evidence="1">
    <location>
        <begin position="350"/>
        <end position="364"/>
    </location>
</feature>
<feature type="region of interest" description="Disordered" evidence="1">
    <location>
        <begin position="338"/>
        <end position="415"/>
    </location>
</feature>
<dbReference type="EMBL" id="LN890565">
    <property type="protein sequence ID" value="CUS21626.1"/>
    <property type="molecule type" value="Genomic_DNA"/>
</dbReference>
<reference evidence="3" key="1">
    <citation type="submission" date="2015-10" db="EMBL/GenBank/DDBJ databases">
        <authorList>
            <person name="Devillers H."/>
        </authorList>
    </citation>
    <scope>NUCLEOTIDE SEQUENCE [LARGE SCALE GENOMIC DNA]</scope>
</reference>
<protein>
    <submittedName>
        <fullName evidence="2">LAQU0S03e06920g1_1</fullName>
    </submittedName>
</protein>
<feature type="compositionally biased region" description="Basic and acidic residues" evidence="1">
    <location>
        <begin position="375"/>
        <end position="389"/>
    </location>
</feature>
<dbReference type="OrthoDB" id="4067583at2759"/>
<feature type="compositionally biased region" description="Polar residues" evidence="1">
    <location>
        <begin position="448"/>
        <end position="461"/>
    </location>
</feature>
<feature type="region of interest" description="Disordered" evidence="1">
    <location>
        <begin position="216"/>
        <end position="301"/>
    </location>
</feature>
<proteinExistence type="predicted"/>
<feature type="compositionally biased region" description="Basic and acidic residues" evidence="1">
    <location>
        <begin position="436"/>
        <end position="447"/>
    </location>
</feature>
<feature type="compositionally biased region" description="Polar residues" evidence="1">
    <location>
        <begin position="29"/>
        <end position="45"/>
    </location>
</feature>
<feature type="region of interest" description="Disordered" evidence="1">
    <location>
        <begin position="436"/>
        <end position="477"/>
    </location>
</feature>
<dbReference type="AlphaFoldDB" id="A0A0P1KPY1"/>
<gene>
    <name evidence="2" type="ORF">LAQU0_S03e06920g</name>
</gene>
<feature type="region of interest" description="Disordered" evidence="1">
    <location>
        <begin position="19"/>
        <end position="68"/>
    </location>
</feature>
<evidence type="ECO:0000256" key="1">
    <source>
        <dbReference type="SAM" id="MobiDB-lite"/>
    </source>
</evidence>
<feature type="compositionally biased region" description="Polar residues" evidence="1">
    <location>
        <begin position="56"/>
        <end position="68"/>
    </location>
</feature>
<organism evidence="2 3">
    <name type="scientific">Lachancea quebecensis</name>
    <dbReference type="NCBI Taxonomy" id="1654605"/>
    <lineage>
        <taxon>Eukaryota</taxon>
        <taxon>Fungi</taxon>
        <taxon>Dikarya</taxon>
        <taxon>Ascomycota</taxon>
        <taxon>Saccharomycotina</taxon>
        <taxon>Saccharomycetes</taxon>
        <taxon>Saccharomycetales</taxon>
        <taxon>Saccharomycetaceae</taxon>
        <taxon>Lachancea</taxon>
    </lineage>
</organism>
<accession>A0A0P1KPY1</accession>
<feature type="compositionally biased region" description="Polar residues" evidence="1">
    <location>
        <begin position="338"/>
        <end position="349"/>
    </location>
</feature>
<sequence>MNTNTKRLSAMIDSFHDERSDDMLYVQRSAPNSPTKSHTSKTDTLSRPPPLHPAFSSPTSYVNSSPGNRESLISDYSASIHEGVPVSYVVTKAGTPSEKDSSVVYSAVNVPVSEETVVRGELLDQDNEGSSPAEFVLNLKPVSSIRSPLRLASNRSHFKNHSSIGSGNLASESGHSHNFSAISASGSSSAPRFYTQNLESVEGREENPIHIDQIEEESDAENSKGTSPLEAFHSPVRSLTKRSGVGAAKDSGDAHSITSSIVPSLHTKVPDSCVRNKGPDRSSTAEYNPSIPPRSRNRPKSHMFIKDGLEDIQNQLQQQILQDTENVSRASTNKSSTYYSAADQENQYEAETHDFGKRDDDSYYHRPLPTVPAAEKQHCKQPSIDREDTIVLPPSERGNPEKPPRLPSLPASMMKASQTSIYDSDDDYEDIVDETFQKSKPNHDSKHATNATSSPSHQPRTSPHKSKQKGKRKREMRSFDIDTISQMLNVTKGTLIGSEFSNLGMKTEEKRALERLVDSLSRLTADMVLDPERFQEGMRRLEKATRALEGF</sequence>
<name>A0A0P1KPY1_9SACH</name>
<keyword evidence="3" id="KW-1185">Reference proteome</keyword>
<evidence type="ECO:0000313" key="3">
    <source>
        <dbReference type="Proteomes" id="UP000236544"/>
    </source>
</evidence>
<dbReference type="Proteomes" id="UP000236544">
    <property type="component" value="Unassembled WGS sequence"/>
</dbReference>
<evidence type="ECO:0000313" key="2">
    <source>
        <dbReference type="EMBL" id="CUS21626.1"/>
    </source>
</evidence>
<feature type="compositionally biased region" description="Basic residues" evidence="1">
    <location>
        <begin position="462"/>
        <end position="475"/>
    </location>
</feature>